<dbReference type="AlphaFoldDB" id="B0M8Y0"/>
<reference evidence="1" key="1">
    <citation type="submission" date="2007-11" db="EMBL/GenBank/DDBJ databases">
        <authorList>
            <person name="Fulton L."/>
            <person name="Clifton S."/>
            <person name="Fulton B."/>
            <person name="Xu J."/>
            <person name="Minx P."/>
            <person name="Pepin K.H."/>
            <person name="Johnson M."/>
            <person name="Thiruvilangam P."/>
            <person name="Bhonagiri V."/>
            <person name="Nash W.E."/>
            <person name="Mardis E.R."/>
            <person name="Wilson R.K."/>
        </authorList>
    </citation>
    <scope>NUCLEOTIDE SEQUENCE [LARGE SCALE GENOMIC DNA]</scope>
    <source>
        <strain evidence="1">DSM 14662</strain>
    </source>
</reference>
<name>B0M8Y0_ANACD</name>
<dbReference type="HOGENOM" id="CLU_3246323_0_0_9"/>
<dbReference type="STRING" id="411490.ANACAC_00002"/>
<evidence type="ECO:0000313" key="1">
    <source>
        <dbReference type="EMBL" id="EDR99161.1"/>
    </source>
</evidence>
<organism evidence="1 2">
    <name type="scientific">Anaerostipes caccae (strain DSM 14662 / CCUG 47493 / JCM 13470 / NCIMB 13811 / L1-92)</name>
    <dbReference type="NCBI Taxonomy" id="411490"/>
    <lineage>
        <taxon>Bacteria</taxon>
        <taxon>Bacillati</taxon>
        <taxon>Bacillota</taxon>
        <taxon>Clostridia</taxon>
        <taxon>Lachnospirales</taxon>
        <taxon>Lachnospiraceae</taxon>
        <taxon>Anaerostipes</taxon>
    </lineage>
</organism>
<dbReference type="Proteomes" id="UP000004935">
    <property type="component" value="Unassembled WGS sequence"/>
</dbReference>
<accession>B0M8Y0</accession>
<sequence>MKYKISEGCPQMRKENFVLHEDSWKNFLCDWVLKMSGMMLYY</sequence>
<proteinExistence type="predicted"/>
<evidence type="ECO:0000313" key="2">
    <source>
        <dbReference type="Proteomes" id="UP000004935"/>
    </source>
</evidence>
<gene>
    <name evidence="1" type="ORF">ANACAC_00002</name>
</gene>
<protein>
    <submittedName>
        <fullName evidence="1">Uncharacterized protein</fullName>
    </submittedName>
</protein>
<keyword evidence="2" id="KW-1185">Reference proteome</keyword>
<reference evidence="1" key="2">
    <citation type="submission" date="2013-11" db="EMBL/GenBank/DDBJ databases">
        <title>Draft genome sequence of Anaerostipes caccae (DSM 14662).</title>
        <authorList>
            <person name="Sudarsanam P."/>
            <person name="Ley R."/>
            <person name="Guruge J."/>
            <person name="Turnbaugh P.J."/>
            <person name="Mahowald M."/>
            <person name="Liep D."/>
            <person name="Gordon J."/>
        </authorList>
    </citation>
    <scope>NUCLEOTIDE SEQUENCE</scope>
    <source>
        <strain evidence="1">DSM 14662</strain>
    </source>
</reference>
<dbReference type="EMBL" id="ABAX03000001">
    <property type="protein sequence ID" value="EDR99161.1"/>
    <property type="molecule type" value="Genomic_DNA"/>
</dbReference>
<comment type="caution">
    <text evidence="1">The sequence shown here is derived from an EMBL/GenBank/DDBJ whole genome shotgun (WGS) entry which is preliminary data.</text>
</comment>